<accession>A0A9W9FY80</accession>
<feature type="region of interest" description="Disordered" evidence="1">
    <location>
        <begin position="673"/>
        <end position="731"/>
    </location>
</feature>
<reference evidence="2" key="1">
    <citation type="submission" date="2022-11" db="EMBL/GenBank/DDBJ databases">
        <authorList>
            <person name="Petersen C."/>
        </authorList>
    </citation>
    <scope>NUCLEOTIDE SEQUENCE</scope>
    <source>
        <strain evidence="2">IBT 30069</strain>
    </source>
</reference>
<feature type="compositionally biased region" description="Low complexity" evidence="1">
    <location>
        <begin position="392"/>
        <end position="404"/>
    </location>
</feature>
<feature type="region of interest" description="Disordered" evidence="1">
    <location>
        <begin position="1"/>
        <end position="32"/>
    </location>
</feature>
<feature type="region of interest" description="Disordered" evidence="1">
    <location>
        <begin position="503"/>
        <end position="533"/>
    </location>
</feature>
<name>A0A9W9FY80_9EURO</name>
<feature type="compositionally biased region" description="Basic and acidic residues" evidence="1">
    <location>
        <begin position="52"/>
        <end position="64"/>
    </location>
</feature>
<dbReference type="GO" id="GO:0000793">
    <property type="term" value="C:condensed chromosome"/>
    <property type="evidence" value="ECO:0007669"/>
    <property type="project" value="TreeGrafter"/>
</dbReference>
<dbReference type="PANTHER" id="PTHR43941:SF1">
    <property type="entry name" value="STRUCTURAL MAINTENANCE OF CHROMOSOMES PROTEIN 2"/>
    <property type="match status" value="1"/>
</dbReference>
<gene>
    <name evidence="2" type="ORF">N7456_005315</name>
</gene>
<reference evidence="2" key="2">
    <citation type="journal article" date="2023" name="IMA Fungus">
        <title>Comparative genomic study of the Penicillium genus elucidates a diverse pangenome and 15 lateral gene transfer events.</title>
        <authorList>
            <person name="Petersen C."/>
            <person name="Sorensen T."/>
            <person name="Nielsen M.R."/>
            <person name="Sondergaard T.E."/>
            <person name="Sorensen J.L."/>
            <person name="Fitzpatrick D.A."/>
            <person name="Frisvad J.C."/>
            <person name="Nielsen K.L."/>
        </authorList>
    </citation>
    <scope>NUCLEOTIDE SEQUENCE</scope>
    <source>
        <strain evidence="2">IBT 30069</strain>
    </source>
</reference>
<feature type="region of interest" description="Disordered" evidence="1">
    <location>
        <begin position="392"/>
        <end position="448"/>
    </location>
</feature>
<dbReference type="OrthoDB" id="3647690at2759"/>
<dbReference type="InterPro" id="IPR038609">
    <property type="entry name" value="HDA1_su2/3_sf"/>
</dbReference>
<protein>
    <recommendedName>
        <fullName evidence="4">HDA1 complex subunit</fullName>
    </recommendedName>
</protein>
<feature type="compositionally biased region" description="Basic and acidic residues" evidence="1">
    <location>
        <begin position="503"/>
        <end position="513"/>
    </location>
</feature>
<evidence type="ECO:0000256" key="1">
    <source>
        <dbReference type="SAM" id="MobiDB-lite"/>
    </source>
</evidence>
<dbReference type="GO" id="GO:0000796">
    <property type="term" value="C:condensin complex"/>
    <property type="evidence" value="ECO:0007669"/>
    <property type="project" value="TreeGrafter"/>
</dbReference>
<dbReference type="Pfam" id="PF11496">
    <property type="entry name" value="HDA2-3"/>
    <property type="match status" value="1"/>
</dbReference>
<dbReference type="Proteomes" id="UP001149165">
    <property type="component" value="Unassembled WGS sequence"/>
</dbReference>
<comment type="caution">
    <text evidence="2">The sequence shown here is derived from an EMBL/GenBank/DDBJ whole genome shotgun (WGS) entry which is preliminary data.</text>
</comment>
<dbReference type="Gene3D" id="1.10.287.1490">
    <property type="match status" value="1"/>
</dbReference>
<feature type="compositionally biased region" description="Basic and acidic residues" evidence="1">
    <location>
        <begin position="412"/>
        <end position="430"/>
    </location>
</feature>
<feature type="compositionally biased region" description="Gly residues" evidence="1">
    <location>
        <begin position="705"/>
        <end position="718"/>
    </location>
</feature>
<proteinExistence type="predicted"/>
<organism evidence="2 3">
    <name type="scientific">Penicillium angulare</name>
    <dbReference type="NCBI Taxonomy" id="116970"/>
    <lineage>
        <taxon>Eukaryota</taxon>
        <taxon>Fungi</taxon>
        <taxon>Dikarya</taxon>
        <taxon>Ascomycota</taxon>
        <taxon>Pezizomycotina</taxon>
        <taxon>Eurotiomycetes</taxon>
        <taxon>Eurotiomycetidae</taxon>
        <taxon>Eurotiales</taxon>
        <taxon>Aspergillaceae</taxon>
        <taxon>Penicillium</taxon>
    </lineage>
</organism>
<evidence type="ECO:0008006" key="4">
    <source>
        <dbReference type="Google" id="ProtNLM"/>
    </source>
</evidence>
<sequence length="731" mass="82268">MEDKQLHLRQPAYSAPASETPSSVGDIDAAVPPYSPETIVPLSVRTENDNMSHSHTAVHHDHPESLLQPSHLSHGESGMQTIQPSALTVGNVEEHQPGSVRLGPAEFAVTLPMDSRVKDDYERVLTSAAPDMRNFLSKMGSNSSASDFERETLQSKIYGVISRLNNVAIHPDLNISHHLKDPDSDLEKQASWAEYSSTKFLLLGNLIELASTHELHVILAVENADKQAIVERYLRGKGFTYTRPREEMGSHLEVSLTRGPLSFGVHCNDSVRDLYRAPSAIIALDTAFNHKSPAVEHLRTTYTRNSGLLPVIWLIVSNACEHIGRCLPDMPELERLQFLLHYTSRLHDEVGDLQDDALGVPEHAEEILNYLLHNFAAWQVPLIEPLHFLSSGEMESSTSSSDESQGATQKRSLPEDDHDEYQSKRTKVDSQDPSQLTQSTKGPSQSLDRDLQSLERNLVQMKNTHAAEKAQLQNDLNEMRSRFQEMENALSTLQHRYESRTNDLHKTRQERDNITTSKASLEQRVEKSREDVTKLKEERTQLQNELEATRRELKEGGGTLSELETAREENRRLTKEVASLERKADYERNQAEYTREQYQTASNAAAQAGNELRQLQTENETLKRRVEGDVCRLREITNQSDSERHIARITELELIVVSRDDFIRKKEDELREIRKNRPSTRSTSTQPRSPKWAAASRPTSPGVNNGNGNGNGNNGLAGRGSALRYSSEVSL</sequence>
<feature type="region of interest" description="Disordered" evidence="1">
    <location>
        <begin position="52"/>
        <end position="78"/>
    </location>
</feature>
<keyword evidence="3" id="KW-1185">Reference proteome</keyword>
<evidence type="ECO:0000313" key="3">
    <source>
        <dbReference type="Proteomes" id="UP001149165"/>
    </source>
</evidence>
<dbReference type="InterPro" id="IPR021006">
    <property type="entry name" value="Hda2/3"/>
</dbReference>
<dbReference type="AlphaFoldDB" id="A0A9W9FY80"/>
<feature type="compositionally biased region" description="Basic and acidic residues" evidence="1">
    <location>
        <begin position="521"/>
        <end position="533"/>
    </location>
</feature>
<feature type="compositionally biased region" description="Polar residues" evidence="1">
    <location>
        <begin position="431"/>
        <end position="446"/>
    </location>
</feature>
<evidence type="ECO:0000313" key="2">
    <source>
        <dbReference type="EMBL" id="KAJ5108640.1"/>
    </source>
</evidence>
<dbReference type="GO" id="GO:0003682">
    <property type="term" value="F:chromatin binding"/>
    <property type="evidence" value="ECO:0007669"/>
    <property type="project" value="TreeGrafter"/>
</dbReference>
<dbReference type="GO" id="GO:0070823">
    <property type="term" value="C:HDA1 complex"/>
    <property type="evidence" value="ECO:0007669"/>
    <property type="project" value="InterPro"/>
</dbReference>
<dbReference type="PANTHER" id="PTHR43941">
    <property type="entry name" value="STRUCTURAL MAINTENANCE OF CHROMOSOMES PROTEIN 2"/>
    <property type="match status" value="1"/>
</dbReference>
<dbReference type="GO" id="GO:0007076">
    <property type="term" value="P:mitotic chromosome condensation"/>
    <property type="evidence" value="ECO:0007669"/>
    <property type="project" value="TreeGrafter"/>
</dbReference>
<dbReference type="Gene3D" id="3.40.50.12360">
    <property type="match status" value="1"/>
</dbReference>
<dbReference type="EMBL" id="JAPQKH010000003">
    <property type="protein sequence ID" value="KAJ5108640.1"/>
    <property type="molecule type" value="Genomic_DNA"/>
</dbReference>
<feature type="compositionally biased region" description="Low complexity" evidence="1">
    <location>
        <begin position="679"/>
        <end position="690"/>
    </location>
</feature>